<evidence type="ECO:0000313" key="2">
    <source>
        <dbReference type="Proteomes" id="UP000030203"/>
    </source>
</evidence>
<evidence type="ECO:0000313" key="1">
    <source>
        <dbReference type="EMBL" id="AIW03809.1"/>
    </source>
</evidence>
<gene>
    <name evidence="1" type="ORF">CPT_Moogle72</name>
</gene>
<accession>A0A0A0RQ81</accession>
<organism evidence="1 2">
    <name type="scientific">Citrobacter phage Moogle</name>
    <dbReference type="NCBI Taxonomy" id="1540094"/>
    <lineage>
        <taxon>Viruses</taxon>
        <taxon>Duplodnaviria</taxon>
        <taxon>Heunggongvirae</taxon>
        <taxon>Uroviricota</taxon>
        <taxon>Caudoviricetes</taxon>
        <taxon>Andersonviridae</taxon>
        <taxon>Ounavirinae</taxon>
        <taxon>Mooglevirus</taxon>
        <taxon>Mooglevirus moogle</taxon>
    </lineage>
</organism>
<keyword evidence="2" id="KW-1185">Reference proteome</keyword>
<reference evidence="1 2" key="1">
    <citation type="journal article" date="2015" name="Genome Announc.">
        <title>Complete Genome Sequence of Citrobacter freundii Myophage Moogle.</title>
        <authorList>
            <person name="Nguyen Q.T."/>
            <person name="Luna A.J."/>
            <person name="Hernandez A.C."/>
            <person name="Kuty Everett G.F."/>
        </authorList>
    </citation>
    <scope>NUCLEOTIDE SEQUENCE [LARGE SCALE GENOMIC DNA]</scope>
</reference>
<proteinExistence type="predicted"/>
<protein>
    <recommendedName>
        <fullName evidence="3">Head-closure protein</fullName>
    </recommendedName>
</protein>
<evidence type="ECO:0008006" key="3">
    <source>
        <dbReference type="Google" id="ProtNLM"/>
    </source>
</evidence>
<dbReference type="OrthoDB" id="13339at10239"/>
<sequence length="133" mass="15483">MRLLNRHSFVVKRKVSEDGYYNNDGDWVASEDIVDIPCKGNIQPYIKGSVKNGTQIVLPEGIRLTDTRILFTVAELRTSDDVDWTEADIVMIKGHEYEVFMTMDWSEQLAHTSHYEYIIIRRDKMNAVRNSRT</sequence>
<name>A0A0A0RQ81_9CAUD</name>
<dbReference type="Proteomes" id="UP000030203">
    <property type="component" value="Segment"/>
</dbReference>
<dbReference type="KEGG" id="vg:24574011"/>
<dbReference type="RefSeq" id="YP_009145715.1">
    <property type="nucleotide sequence ID" value="NC_027293.1"/>
</dbReference>
<dbReference type="GeneID" id="24574011"/>
<dbReference type="EMBL" id="KM236239">
    <property type="protein sequence ID" value="AIW03809.1"/>
    <property type="molecule type" value="Genomic_DNA"/>
</dbReference>